<dbReference type="InterPro" id="IPR050321">
    <property type="entry name" value="Glycosyltr_2/OpgH_subfam"/>
</dbReference>
<dbReference type="SUPFAM" id="SSF53448">
    <property type="entry name" value="Nucleotide-diphospho-sugar transferases"/>
    <property type="match status" value="1"/>
</dbReference>
<keyword evidence="6 7" id="KW-0472">Membrane</keyword>
<dbReference type="InterPro" id="IPR029044">
    <property type="entry name" value="Nucleotide-diphossugar_trans"/>
</dbReference>
<evidence type="ECO:0000256" key="1">
    <source>
        <dbReference type="ARBA" id="ARBA00004141"/>
    </source>
</evidence>
<dbReference type="AlphaFoldDB" id="A0AAC9JLX1"/>
<evidence type="ECO:0000256" key="2">
    <source>
        <dbReference type="ARBA" id="ARBA00022676"/>
    </source>
</evidence>
<keyword evidence="10" id="KW-1185">Reference proteome</keyword>
<dbReference type="PANTHER" id="PTHR43867">
    <property type="entry name" value="CELLULOSE SYNTHASE CATALYTIC SUBUNIT A [UDP-FORMING]"/>
    <property type="match status" value="1"/>
</dbReference>
<evidence type="ECO:0000256" key="7">
    <source>
        <dbReference type="SAM" id="Phobius"/>
    </source>
</evidence>
<dbReference type="KEGG" id="cdq:BOQ54_00535"/>
<feature type="transmembrane region" description="Helical" evidence="7">
    <location>
        <begin position="555"/>
        <end position="575"/>
    </location>
</feature>
<sequence>MKSEILSSEAVGGNQWHFDQQSEDVYLNYTSFDCGADTDEIGFLLQHGVSGQALAEARRRAYLWRVSPFEALLACGAIDEERLYAAVAEAVGMPFLRRNMRIGTGARFPECLTAGVVPLHPDEQGLRFAIAPGVRHLGRFMEQHARWHDAGVALTTPRLLTRLAMRAFPRHIAHLAANGLADAAAALSYRGQMSGPQIGLLALAVGVMSFFLVRAPAAAFGLFASLCGLVFIAMVTVRLACCLEPPRHPPRRSPEDHALPTYTVIVPLHREERVLPQLLTALEDLDYPPAKLDIKLVVESDDATTAVALRRQTLPPWFEVVVAPPGLPRTKPRALNLALQLARGEYTVVYDAEDVPEPQQLRLAAAHLAAAPAHVACLQAHLAIDNVDDSLLTRLFAIEYAVLFDVINPGLATFGFPVPLGGTSNHFRTAVLRRVHAWDAWNVTEDADLGLRLARLGYAVEDLPSTTREEAPARLRAWLAQRARWMKGWLQVCVTHTREPRTALRQLGPAGTLGAFATVAGTVLTALFFPIFLIASVRMLADGSLLAADEPVRRAVAAIGLTLFAAGGLAMLVPACIGLRRRKLQRLAPYVALMPLYFVLISFAAWLGAIELICSPFRWNKTEHGLARTSEAARRRTASAEAIIHPVRSNRRSP</sequence>
<dbReference type="GO" id="GO:0016757">
    <property type="term" value="F:glycosyltransferase activity"/>
    <property type="evidence" value="ECO:0007669"/>
    <property type="project" value="UniProtKB-KW"/>
</dbReference>
<dbReference type="PANTHER" id="PTHR43867:SF2">
    <property type="entry name" value="CELLULOSE SYNTHASE CATALYTIC SUBUNIT A [UDP-FORMING]"/>
    <property type="match status" value="1"/>
</dbReference>
<evidence type="ECO:0000313" key="10">
    <source>
        <dbReference type="Proteomes" id="UP000182703"/>
    </source>
</evidence>
<comment type="subcellular location">
    <subcellularLocation>
        <location evidence="1">Membrane</location>
        <topology evidence="1">Multi-pass membrane protein</topology>
    </subcellularLocation>
</comment>
<feature type="domain" description="Glycosyltransferase 2-like" evidence="8">
    <location>
        <begin position="348"/>
        <end position="533"/>
    </location>
</feature>
<name>A0AAC9JLX1_9HYPH</name>
<proteinExistence type="predicted"/>
<dbReference type="Pfam" id="PF13632">
    <property type="entry name" value="Glyco_trans_2_3"/>
    <property type="match status" value="1"/>
</dbReference>
<dbReference type="InterPro" id="IPR001173">
    <property type="entry name" value="Glyco_trans_2-like"/>
</dbReference>
<protein>
    <recommendedName>
        <fullName evidence="8">Glycosyltransferase 2-like domain-containing protein</fullName>
    </recommendedName>
</protein>
<evidence type="ECO:0000256" key="5">
    <source>
        <dbReference type="ARBA" id="ARBA00022989"/>
    </source>
</evidence>
<accession>A0AAC9JLX1</accession>
<evidence type="ECO:0000256" key="6">
    <source>
        <dbReference type="ARBA" id="ARBA00023136"/>
    </source>
</evidence>
<evidence type="ECO:0000259" key="8">
    <source>
        <dbReference type="Pfam" id="PF13632"/>
    </source>
</evidence>
<dbReference type="InterPro" id="IPR037257">
    <property type="entry name" value="T2SS_E_N_sf"/>
</dbReference>
<dbReference type="GO" id="GO:0016020">
    <property type="term" value="C:membrane"/>
    <property type="evidence" value="ECO:0007669"/>
    <property type="project" value="UniProtKB-SubCell"/>
</dbReference>
<evidence type="ECO:0000313" key="9">
    <source>
        <dbReference type="EMBL" id="APF36003.1"/>
    </source>
</evidence>
<evidence type="ECO:0000256" key="4">
    <source>
        <dbReference type="ARBA" id="ARBA00022692"/>
    </source>
</evidence>
<organism evidence="9 10">
    <name type="scientific">Chelatococcus daeguensis</name>
    <dbReference type="NCBI Taxonomy" id="444444"/>
    <lineage>
        <taxon>Bacteria</taxon>
        <taxon>Pseudomonadati</taxon>
        <taxon>Pseudomonadota</taxon>
        <taxon>Alphaproteobacteria</taxon>
        <taxon>Hyphomicrobiales</taxon>
        <taxon>Chelatococcaceae</taxon>
        <taxon>Chelatococcus</taxon>
    </lineage>
</organism>
<keyword evidence="4 7" id="KW-0812">Transmembrane</keyword>
<keyword evidence="2" id="KW-0328">Glycosyltransferase</keyword>
<gene>
    <name evidence="9" type="ORF">BOQ54_00535</name>
</gene>
<dbReference type="SUPFAM" id="SSF160246">
    <property type="entry name" value="EspE N-terminal domain-like"/>
    <property type="match status" value="1"/>
</dbReference>
<dbReference type="EMBL" id="CP018095">
    <property type="protein sequence ID" value="APF36003.1"/>
    <property type="molecule type" value="Genomic_DNA"/>
</dbReference>
<feature type="transmembrane region" description="Helical" evidence="7">
    <location>
        <begin position="587"/>
        <end position="608"/>
    </location>
</feature>
<dbReference type="Gene3D" id="3.90.550.10">
    <property type="entry name" value="Spore Coat Polysaccharide Biosynthesis Protein SpsA, Chain A"/>
    <property type="match status" value="1"/>
</dbReference>
<keyword evidence="5 7" id="KW-1133">Transmembrane helix</keyword>
<keyword evidence="3" id="KW-0808">Transferase</keyword>
<reference evidence="9 10" key="1">
    <citation type="submission" date="2016-11" db="EMBL/GenBank/DDBJ databases">
        <title>Complete genome sequence of the aerobically denitrifying bacterium Chelatococcus daeguensis TAD1.</title>
        <authorList>
            <person name="Yang Y."/>
            <person name="Huang S."/>
            <person name="Lin E."/>
        </authorList>
    </citation>
    <scope>NUCLEOTIDE SEQUENCE [LARGE SCALE GENOMIC DNA]</scope>
    <source>
        <strain evidence="9 10">TAD1</strain>
    </source>
</reference>
<feature type="transmembrane region" description="Helical" evidence="7">
    <location>
        <begin position="513"/>
        <end position="535"/>
    </location>
</feature>
<evidence type="ECO:0000256" key="3">
    <source>
        <dbReference type="ARBA" id="ARBA00022679"/>
    </source>
</evidence>
<dbReference type="Proteomes" id="UP000182703">
    <property type="component" value="Chromosome"/>
</dbReference>